<sequence length="561" mass="58816">MSAESATSPGGEVGEVASALLARRLVVALAGSGVRQVVYCPGSRDAPLGYALHSAEQAGLVRVHVRLDERAAAFMALGIAKATAVSGQPTPVVVVATSGTAVANLHPALCEADSAGLPVIACTADRPHEMWGTGANQTTRQLGLFGPIMRRVEDVPADFPPDERLDGLVSRAVRAGTGELGSDPGPVQINVCFREPLAPRLPWRPDGGGPRLPWRPDGGGPQQAWPTGTPHIPASAGAHRIEMPAQIEMPPRTVVVAGDAAGPLAQQVALDGGWPLLAEPSSGARFGPNALTDYQRCVRGPLSEELEGVLVYGHPTLSRPVSALLADRGPRIVAVVDRARWTDVSGLAQVFRGPLVVSGAAPSGWLDAWQSESRPDRYREPSLKEAACASIWTAHCAQDAPSLVIGASEPIRAFDRWAVPGRDAPMVIANRGLAGIDGTVATATGVWAGLGRPVRVVIGDLTAIHDAMGMLRGEAELEPDVQVVVLADGGGAIFAGLEHAGAEPELFRRFFRTPQLFDLAGLARSIGADYRRVVVGEELEAALREPIHGRSYLEVPLTPRG</sequence>
<name>A0A1H9QDG2_9ACTN</name>
<dbReference type="PANTHER" id="PTHR42916">
    <property type="entry name" value="2-SUCCINYL-5-ENOLPYRUVYL-6-HYDROXY-3-CYCLOHEXENE-1-CARBOXYLATE SYNTHASE"/>
    <property type="match status" value="1"/>
</dbReference>
<dbReference type="Gene3D" id="3.40.50.970">
    <property type="match status" value="2"/>
</dbReference>
<dbReference type="RefSeq" id="WP_091967358.1">
    <property type="nucleotide sequence ID" value="NZ_FOGZ01000003.1"/>
</dbReference>
<reference evidence="9 10" key="1">
    <citation type="submission" date="2016-10" db="EMBL/GenBank/DDBJ databases">
        <authorList>
            <person name="de Groot N.N."/>
        </authorList>
    </citation>
    <scope>NUCLEOTIDE SEQUENCE [LARGE SCALE GENOMIC DNA]</scope>
    <source>
        <strain evidence="9 10">DSM 16859</strain>
    </source>
</reference>
<dbReference type="Proteomes" id="UP000198815">
    <property type="component" value="Unassembled WGS sequence"/>
</dbReference>
<dbReference type="PANTHER" id="PTHR42916:SF1">
    <property type="entry name" value="PROTEIN PHYLLO, CHLOROPLASTIC"/>
    <property type="match status" value="1"/>
</dbReference>
<evidence type="ECO:0000256" key="2">
    <source>
        <dbReference type="ARBA" id="ARBA00022723"/>
    </source>
</evidence>
<comment type="subunit">
    <text evidence="6">Homodimer.</text>
</comment>
<accession>A0A1H9QDG2</accession>
<dbReference type="InterPro" id="IPR012001">
    <property type="entry name" value="Thiamin_PyroP_enz_TPP-bd_dom"/>
</dbReference>
<dbReference type="STRING" id="64702.SAMN05443377_10348"/>
<evidence type="ECO:0000256" key="4">
    <source>
        <dbReference type="ARBA" id="ARBA00023052"/>
    </source>
</evidence>
<dbReference type="AlphaFoldDB" id="A0A1H9QDG2"/>
<protein>
    <recommendedName>
        <fullName evidence="6">2-succinyl-5-enolpyruvyl-6-hydroxy-3-cyclohexene-1-carboxylate synthase</fullName>
        <shortName evidence="6">SEPHCHC synthase</shortName>
        <ecNumber evidence="6">2.2.1.9</ecNumber>
    </recommendedName>
    <alternativeName>
        <fullName evidence="6">Menaquinone biosynthesis protein MenD</fullName>
    </alternativeName>
</protein>
<comment type="cofactor">
    <cofactor evidence="6">
        <name>thiamine diphosphate</name>
        <dbReference type="ChEBI" id="CHEBI:58937"/>
    </cofactor>
    <text evidence="6">Binds 1 thiamine pyrophosphate per subunit.</text>
</comment>
<evidence type="ECO:0000256" key="3">
    <source>
        <dbReference type="ARBA" id="ARBA00022842"/>
    </source>
</evidence>
<comment type="function">
    <text evidence="6">Catalyzes the thiamine diphosphate-dependent decarboxylation of 2-oxoglutarate and the subsequent addition of the resulting succinic semialdehyde-thiamine pyrophosphate anion to isochorismate to yield 2-succinyl-5-enolpyruvyl-6-hydroxy-3-cyclohexene-1-carboxylate (SEPHCHC).</text>
</comment>
<dbReference type="PIRSF" id="PIRSF004983">
    <property type="entry name" value="MenD"/>
    <property type="match status" value="1"/>
</dbReference>
<dbReference type="GO" id="GO:0070204">
    <property type="term" value="F:2-succinyl-5-enolpyruvyl-6-hydroxy-3-cyclohexene-1-carboxylic-acid synthase activity"/>
    <property type="evidence" value="ECO:0007669"/>
    <property type="project" value="UniProtKB-UniRule"/>
</dbReference>
<proteinExistence type="inferred from homology"/>
<comment type="catalytic activity">
    <reaction evidence="6">
        <text>isochorismate + 2-oxoglutarate + H(+) = 5-enolpyruvoyl-6-hydroxy-2-succinyl-cyclohex-3-ene-1-carboxylate + CO2</text>
        <dbReference type="Rhea" id="RHEA:25593"/>
        <dbReference type="ChEBI" id="CHEBI:15378"/>
        <dbReference type="ChEBI" id="CHEBI:16526"/>
        <dbReference type="ChEBI" id="CHEBI:16810"/>
        <dbReference type="ChEBI" id="CHEBI:29780"/>
        <dbReference type="ChEBI" id="CHEBI:58818"/>
        <dbReference type="EC" id="2.2.1.9"/>
    </reaction>
</comment>
<keyword evidence="3 6" id="KW-0460">Magnesium</keyword>
<dbReference type="SUPFAM" id="SSF52518">
    <property type="entry name" value="Thiamin diphosphate-binding fold (THDP-binding)"/>
    <property type="match status" value="2"/>
</dbReference>
<evidence type="ECO:0000256" key="6">
    <source>
        <dbReference type="HAMAP-Rule" id="MF_01659"/>
    </source>
</evidence>
<feature type="domain" description="Thiamine pyrophosphate enzyme TPP-binding" evidence="7">
    <location>
        <begin position="427"/>
        <end position="548"/>
    </location>
</feature>
<comment type="pathway">
    <text evidence="6">Quinol/quinone metabolism; menaquinone biosynthesis.</text>
</comment>
<dbReference type="GO" id="GO:0030976">
    <property type="term" value="F:thiamine pyrophosphate binding"/>
    <property type="evidence" value="ECO:0007669"/>
    <property type="project" value="UniProtKB-UniRule"/>
</dbReference>
<keyword evidence="4 6" id="KW-0786">Thiamine pyrophosphate</keyword>
<comment type="similarity">
    <text evidence="6">Belongs to the TPP enzyme family. MenD subfamily.</text>
</comment>
<keyword evidence="5 6" id="KW-0464">Manganese</keyword>
<dbReference type="Gene3D" id="3.40.50.1220">
    <property type="entry name" value="TPP-binding domain"/>
    <property type="match status" value="1"/>
</dbReference>
<dbReference type="HAMAP" id="MF_01659">
    <property type="entry name" value="MenD"/>
    <property type="match status" value="1"/>
</dbReference>
<keyword evidence="1 6" id="KW-0808">Transferase</keyword>
<gene>
    <name evidence="6" type="primary">menD</name>
    <name evidence="9" type="ORF">SAMN05443377_10348</name>
</gene>
<keyword evidence="2 6" id="KW-0479">Metal-binding</keyword>
<dbReference type="CDD" id="cd07037">
    <property type="entry name" value="TPP_PYR_MenD"/>
    <property type="match status" value="1"/>
</dbReference>
<evidence type="ECO:0000313" key="10">
    <source>
        <dbReference type="Proteomes" id="UP000198815"/>
    </source>
</evidence>
<evidence type="ECO:0000256" key="1">
    <source>
        <dbReference type="ARBA" id="ARBA00022679"/>
    </source>
</evidence>
<dbReference type="OrthoDB" id="9791859at2"/>
<keyword evidence="10" id="KW-1185">Reference proteome</keyword>
<dbReference type="UniPathway" id="UPA01057">
    <property type="reaction ID" value="UER00164"/>
</dbReference>
<comment type="pathway">
    <text evidence="6">Quinol/quinone metabolism; 1,4-dihydroxy-2-naphthoate biosynthesis; 1,4-dihydroxy-2-naphthoate from chorismate: step 2/7.</text>
</comment>
<dbReference type="InterPro" id="IPR004433">
    <property type="entry name" value="MenaQ_synth_MenD"/>
</dbReference>
<dbReference type="InterPro" id="IPR011766">
    <property type="entry name" value="TPP_enzyme_TPP-bd"/>
</dbReference>
<evidence type="ECO:0000256" key="5">
    <source>
        <dbReference type="ARBA" id="ARBA00023211"/>
    </source>
</evidence>
<dbReference type="GO" id="GO:0009234">
    <property type="term" value="P:menaquinone biosynthetic process"/>
    <property type="evidence" value="ECO:0007669"/>
    <property type="project" value="UniProtKB-UniRule"/>
</dbReference>
<evidence type="ECO:0000259" key="7">
    <source>
        <dbReference type="Pfam" id="PF02775"/>
    </source>
</evidence>
<dbReference type="InterPro" id="IPR029061">
    <property type="entry name" value="THDP-binding"/>
</dbReference>
<dbReference type="Pfam" id="PF02775">
    <property type="entry name" value="TPP_enzyme_C"/>
    <property type="match status" value="1"/>
</dbReference>
<feature type="domain" description="Thiamine pyrophosphate enzyme N-terminal TPP-binding" evidence="8">
    <location>
        <begin position="22"/>
        <end position="139"/>
    </location>
</feature>
<dbReference type="GO" id="GO:0030145">
    <property type="term" value="F:manganese ion binding"/>
    <property type="evidence" value="ECO:0007669"/>
    <property type="project" value="UniProtKB-UniRule"/>
</dbReference>
<dbReference type="NCBIfam" id="TIGR00173">
    <property type="entry name" value="menD"/>
    <property type="match status" value="1"/>
</dbReference>
<dbReference type="GO" id="GO:0000287">
    <property type="term" value="F:magnesium ion binding"/>
    <property type="evidence" value="ECO:0007669"/>
    <property type="project" value="UniProtKB-UniRule"/>
</dbReference>
<evidence type="ECO:0000259" key="8">
    <source>
        <dbReference type="Pfam" id="PF02776"/>
    </source>
</evidence>
<organism evidence="9 10">
    <name type="scientific">Propionibacterium cyclohexanicum</name>
    <dbReference type="NCBI Taxonomy" id="64702"/>
    <lineage>
        <taxon>Bacteria</taxon>
        <taxon>Bacillati</taxon>
        <taxon>Actinomycetota</taxon>
        <taxon>Actinomycetes</taxon>
        <taxon>Propionibacteriales</taxon>
        <taxon>Propionibacteriaceae</taxon>
        <taxon>Propionibacterium</taxon>
    </lineage>
</organism>
<keyword evidence="6" id="KW-0474">Menaquinone biosynthesis</keyword>
<dbReference type="EMBL" id="FOGZ01000003">
    <property type="protein sequence ID" value="SER58477.1"/>
    <property type="molecule type" value="Genomic_DNA"/>
</dbReference>
<dbReference type="EC" id="2.2.1.9" evidence="6"/>
<evidence type="ECO:0000313" key="9">
    <source>
        <dbReference type="EMBL" id="SER58477.1"/>
    </source>
</evidence>
<dbReference type="UniPathway" id="UPA00079"/>
<comment type="cofactor">
    <cofactor evidence="6">
        <name>Mg(2+)</name>
        <dbReference type="ChEBI" id="CHEBI:18420"/>
    </cofactor>
    <cofactor evidence="6">
        <name>Mn(2+)</name>
        <dbReference type="ChEBI" id="CHEBI:29035"/>
    </cofactor>
</comment>
<dbReference type="Pfam" id="PF02776">
    <property type="entry name" value="TPP_enzyme_N"/>
    <property type="match status" value="1"/>
</dbReference>